<name>A0A8H7N5T7_BIOOC</name>
<gene>
    <name evidence="1" type="ORF">IM811_016928</name>
</gene>
<protein>
    <submittedName>
        <fullName evidence="1">Uncharacterized protein</fullName>
    </submittedName>
</protein>
<proteinExistence type="predicted"/>
<evidence type="ECO:0000313" key="2">
    <source>
        <dbReference type="Proteomes" id="UP000616885"/>
    </source>
</evidence>
<dbReference type="EMBL" id="JADCTT010000008">
    <property type="protein sequence ID" value="KAF9749133.1"/>
    <property type="molecule type" value="Genomic_DNA"/>
</dbReference>
<reference evidence="1" key="1">
    <citation type="submission" date="2020-10" db="EMBL/GenBank/DDBJ databases">
        <title>High-Quality Genome Resource of Clonostachys rosea strain S41 by Oxford Nanopore Long-Read Sequencing.</title>
        <authorList>
            <person name="Wang H."/>
        </authorList>
    </citation>
    <scope>NUCLEOTIDE SEQUENCE</scope>
    <source>
        <strain evidence="1">S41</strain>
    </source>
</reference>
<accession>A0A8H7N5T7</accession>
<sequence length="140" mass="15046">MARKGGRAQHPCRLLCLLPAESGGLWVSQKGMLSGPERKGNILILAIKVDVRVALRRASILLFDASRAWTRDARGTRARALSQQTSARATSAPLGVQTMPRWQVTSQALASAVPLFGDGLGGMGMGVRVAQRERRQKGIS</sequence>
<dbReference type="Proteomes" id="UP000616885">
    <property type="component" value="Unassembled WGS sequence"/>
</dbReference>
<comment type="caution">
    <text evidence="1">The sequence shown here is derived from an EMBL/GenBank/DDBJ whole genome shotgun (WGS) entry which is preliminary data.</text>
</comment>
<dbReference type="AlphaFoldDB" id="A0A8H7N5T7"/>
<organism evidence="1 2">
    <name type="scientific">Bionectria ochroleuca</name>
    <name type="common">Gliocladium roseum</name>
    <dbReference type="NCBI Taxonomy" id="29856"/>
    <lineage>
        <taxon>Eukaryota</taxon>
        <taxon>Fungi</taxon>
        <taxon>Dikarya</taxon>
        <taxon>Ascomycota</taxon>
        <taxon>Pezizomycotina</taxon>
        <taxon>Sordariomycetes</taxon>
        <taxon>Hypocreomycetidae</taxon>
        <taxon>Hypocreales</taxon>
        <taxon>Bionectriaceae</taxon>
        <taxon>Clonostachys</taxon>
    </lineage>
</organism>
<evidence type="ECO:0000313" key="1">
    <source>
        <dbReference type="EMBL" id="KAF9749133.1"/>
    </source>
</evidence>